<keyword evidence="3" id="KW-1185">Reference proteome</keyword>
<evidence type="ECO:0000313" key="3">
    <source>
        <dbReference type="Proteomes" id="UP001151760"/>
    </source>
</evidence>
<gene>
    <name evidence="2" type="ORF">Tco_0906919</name>
</gene>
<feature type="compositionally biased region" description="Polar residues" evidence="1">
    <location>
        <begin position="298"/>
        <end position="307"/>
    </location>
</feature>
<comment type="caution">
    <text evidence="2">The sequence shown here is derived from an EMBL/GenBank/DDBJ whole genome shotgun (WGS) entry which is preliminary data.</text>
</comment>
<organism evidence="2 3">
    <name type="scientific">Tanacetum coccineum</name>
    <dbReference type="NCBI Taxonomy" id="301880"/>
    <lineage>
        <taxon>Eukaryota</taxon>
        <taxon>Viridiplantae</taxon>
        <taxon>Streptophyta</taxon>
        <taxon>Embryophyta</taxon>
        <taxon>Tracheophyta</taxon>
        <taxon>Spermatophyta</taxon>
        <taxon>Magnoliopsida</taxon>
        <taxon>eudicotyledons</taxon>
        <taxon>Gunneridae</taxon>
        <taxon>Pentapetalae</taxon>
        <taxon>asterids</taxon>
        <taxon>campanulids</taxon>
        <taxon>Asterales</taxon>
        <taxon>Asteraceae</taxon>
        <taxon>Asteroideae</taxon>
        <taxon>Anthemideae</taxon>
        <taxon>Anthemidinae</taxon>
        <taxon>Tanacetum</taxon>
    </lineage>
</organism>
<sequence>MPRATSTDISLTKSYIPKVSKIPGISPTIAKFYKSIENRNIHEGRVVDQAYYKSNNIERLFTNIRFDCLFKINEPIVPRFILDFYSQVTVQTDEYGYLVISFMIQHEFITPTLAQFGQILKFPYNSQVVFTNEWDLGSLEYSQETEGPYSTDLPTPDDIRRLLELERVMTVFGLGGHRDHLSACLAHMLYCVVAEEQYNLAYFFVKRIECARANPTTNLPYDMFLTRLYRHIMEVYPHLDNRIYDIVDRVMRPLALKQTRRPRSDRGKARHSVSSSSFHHYGTTSYQHDDDDDDVETSRASTPSPTTYLNFLNPLNYQNYKMPYASEQTDETLFERQTTLLNQTQ</sequence>
<protein>
    <recommendedName>
        <fullName evidence="4">Pentatricopeptide repeat-containing protein</fullName>
    </recommendedName>
</protein>
<proteinExistence type="predicted"/>
<accession>A0ABQ5CIW4</accession>
<evidence type="ECO:0008006" key="4">
    <source>
        <dbReference type="Google" id="ProtNLM"/>
    </source>
</evidence>
<dbReference type="Proteomes" id="UP001151760">
    <property type="component" value="Unassembled WGS sequence"/>
</dbReference>
<evidence type="ECO:0000313" key="2">
    <source>
        <dbReference type="EMBL" id="GJT26644.1"/>
    </source>
</evidence>
<feature type="region of interest" description="Disordered" evidence="1">
    <location>
        <begin position="257"/>
        <end position="307"/>
    </location>
</feature>
<name>A0ABQ5CIW4_9ASTR</name>
<feature type="compositionally biased region" description="Polar residues" evidence="1">
    <location>
        <begin position="272"/>
        <end position="286"/>
    </location>
</feature>
<evidence type="ECO:0000256" key="1">
    <source>
        <dbReference type="SAM" id="MobiDB-lite"/>
    </source>
</evidence>
<reference evidence="2" key="2">
    <citation type="submission" date="2022-01" db="EMBL/GenBank/DDBJ databases">
        <authorList>
            <person name="Yamashiro T."/>
            <person name="Shiraishi A."/>
            <person name="Satake H."/>
            <person name="Nakayama K."/>
        </authorList>
    </citation>
    <scope>NUCLEOTIDE SEQUENCE</scope>
</reference>
<dbReference type="EMBL" id="BQNB010014310">
    <property type="protein sequence ID" value="GJT26644.1"/>
    <property type="molecule type" value="Genomic_DNA"/>
</dbReference>
<reference evidence="2" key="1">
    <citation type="journal article" date="2022" name="Int. J. Mol. Sci.">
        <title>Draft Genome of Tanacetum Coccineum: Genomic Comparison of Closely Related Tanacetum-Family Plants.</title>
        <authorList>
            <person name="Yamashiro T."/>
            <person name="Shiraishi A."/>
            <person name="Nakayama K."/>
            <person name="Satake H."/>
        </authorList>
    </citation>
    <scope>NUCLEOTIDE SEQUENCE</scope>
</reference>